<dbReference type="GeneID" id="28965518"/>
<feature type="transmembrane region" description="Helical" evidence="6">
    <location>
        <begin position="47"/>
        <end position="68"/>
    </location>
</feature>
<organism evidence="7 8">
    <name type="scientific">Kwoniella dejecticola CBS 10117</name>
    <dbReference type="NCBI Taxonomy" id="1296121"/>
    <lineage>
        <taxon>Eukaryota</taxon>
        <taxon>Fungi</taxon>
        <taxon>Dikarya</taxon>
        <taxon>Basidiomycota</taxon>
        <taxon>Agaricomycotina</taxon>
        <taxon>Tremellomycetes</taxon>
        <taxon>Tremellales</taxon>
        <taxon>Cryptococcaceae</taxon>
        <taxon>Kwoniella</taxon>
    </lineage>
</organism>
<proteinExistence type="predicted"/>
<gene>
    <name evidence="7" type="ORF">I303_102042</name>
</gene>
<evidence type="ECO:0000256" key="4">
    <source>
        <dbReference type="ARBA" id="ARBA00023136"/>
    </source>
</evidence>
<feature type="transmembrane region" description="Helical" evidence="6">
    <location>
        <begin position="119"/>
        <end position="145"/>
    </location>
</feature>
<evidence type="ECO:0000256" key="6">
    <source>
        <dbReference type="SAM" id="Phobius"/>
    </source>
</evidence>
<dbReference type="PANTHER" id="PTHR31465:SF1">
    <property type="entry name" value="PROTEIN RTA1-RELATED"/>
    <property type="match status" value="1"/>
</dbReference>
<evidence type="ECO:0000256" key="3">
    <source>
        <dbReference type="ARBA" id="ARBA00022989"/>
    </source>
</evidence>
<feature type="transmembrane region" description="Helical" evidence="6">
    <location>
        <begin position="202"/>
        <end position="219"/>
    </location>
</feature>
<keyword evidence="3 6" id="KW-1133">Transmembrane helix</keyword>
<evidence type="ECO:0000313" key="7">
    <source>
        <dbReference type="EMBL" id="WWC59486.1"/>
    </source>
</evidence>
<dbReference type="KEGG" id="kdj:28965518"/>
<dbReference type="PANTHER" id="PTHR31465">
    <property type="entry name" value="PROTEIN RTA1-RELATED"/>
    <property type="match status" value="1"/>
</dbReference>
<evidence type="ECO:0000256" key="1">
    <source>
        <dbReference type="ARBA" id="ARBA00004141"/>
    </source>
</evidence>
<feature type="transmembrane region" description="Helical" evidence="6">
    <location>
        <begin position="74"/>
        <end position="99"/>
    </location>
</feature>
<feature type="transmembrane region" description="Helical" evidence="6">
    <location>
        <begin position="16"/>
        <end position="35"/>
    </location>
</feature>
<keyword evidence="2 6" id="KW-0812">Transmembrane</keyword>
<reference evidence="7" key="1">
    <citation type="submission" date="2013-07" db="EMBL/GenBank/DDBJ databases">
        <authorList>
            <consortium name="The Broad Institute Genome Sequencing Platform"/>
            <person name="Cuomo C."/>
            <person name="Litvintseva A."/>
            <person name="Chen Y."/>
            <person name="Heitman J."/>
            <person name="Sun S."/>
            <person name="Springer D."/>
            <person name="Dromer F."/>
            <person name="Young S.K."/>
            <person name="Zeng Q."/>
            <person name="Gargeya S."/>
            <person name="Fitzgerald M."/>
            <person name="Abouelleil A."/>
            <person name="Alvarado L."/>
            <person name="Berlin A.M."/>
            <person name="Chapman S.B."/>
            <person name="Dewar J."/>
            <person name="Goldberg J."/>
            <person name="Griggs A."/>
            <person name="Gujja S."/>
            <person name="Hansen M."/>
            <person name="Howarth C."/>
            <person name="Imamovic A."/>
            <person name="Larimer J."/>
            <person name="McCowan C."/>
            <person name="Murphy C."/>
            <person name="Pearson M."/>
            <person name="Priest M."/>
            <person name="Roberts A."/>
            <person name="Saif S."/>
            <person name="Shea T."/>
            <person name="Sykes S."/>
            <person name="Wortman J."/>
            <person name="Nusbaum C."/>
            <person name="Birren B."/>
        </authorList>
    </citation>
    <scope>NUCLEOTIDE SEQUENCE</scope>
    <source>
        <strain evidence="7">CBS 10117</strain>
    </source>
</reference>
<dbReference type="GO" id="GO:0016020">
    <property type="term" value="C:membrane"/>
    <property type="evidence" value="ECO:0007669"/>
    <property type="project" value="UniProtKB-SubCell"/>
</dbReference>
<comment type="subcellular location">
    <subcellularLocation>
        <location evidence="1">Membrane</location>
        <topology evidence="1">Multi-pass membrane protein</topology>
    </subcellularLocation>
</comment>
<feature type="region of interest" description="Disordered" evidence="5">
    <location>
        <begin position="267"/>
        <end position="292"/>
    </location>
</feature>
<dbReference type="AlphaFoldDB" id="A0AAJ8KL04"/>
<dbReference type="InterPro" id="IPR007568">
    <property type="entry name" value="RTA1"/>
</dbReference>
<accession>A0AAJ8KL04</accession>
<evidence type="ECO:0000256" key="2">
    <source>
        <dbReference type="ARBA" id="ARBA00022692"/>
    </source>
</evidence>
<dbReference type="RefSeq" id="XP_065824532.1">
    <property type="nucleotide sequence ID" value="XM_065968460.1"/>
</dbReference>
<keyword evidence="4 6" id="KW-0472">Membrane</keyword>
<dbReference type="Proteomes" id="UP000078595">
    <property type="component" value="Chromosome 2"/>
</dbReference>
<evidence type="ECO:0000313" key="8">
    <source>
        <dbReference type="Proteomes" id="UP000078595"/>
    </source>
</evidence>
<reference evidence="7" key="2">
    <citation type="submission" date="2024-02" db="EMBL/GenBank/DDBJ databases">
        <title>Comparative genomics of Cryptococcus and Kwoniella reveals pathogenesis evolution and contrasting modes of karyotype evolution via chromosome fusion or intercentromeric recombination.</title>
        <authorList>
            <person name="Coelho M.A."/>
            <person name="David-Palma M."/>
            <person name="Shea T."/>
            <person name="Bowers K."/>
            <person name="McGinley-Smith S."/>
            <person name="Mohammad A.W."/>
            <person name="Gnirke A."/>
            <person name="Yurkov A.M."/>
            <person name="Nowrousian M."/>
            <person name="Sun S."/>
            <person name="Cuomo C.A."/>
            <person name="Heitman J."/>
        </authorList>
    </citation>
    <scope>NUCLEOTIDE SEQUENCE</scope>
    <source>
        <strain evidence="7">CBS 10117</strain>
    </source>
</reference>
<keyword evidence="8" id="KW-1185">Reference proteome</keyword>
<feature type="transmembrane region" description="Helical" evidence="6">
    <location>
        <begin position="157"/>
        <end position="177"/>
    </location>
</feature>
<evidence type="ECO:0000256" key="5">
    <source>
        <dbReference type="SAM" id="MobiDB-lite"/>
    </source>
</evidence>
<protein>
    <submittedName>
        <fullName evidence="7">Uncharacterized protein</fullName>
    </submittedName>
</protein>
<feature type="transmembrane region" description="Helical" evidence="6">
    <location>
        <begin position="239"/>
        <end position="258"/>
    </location>
</feature>
<dbReference type="Pfam" id="PF04479">
    <property type="entry name" value="RTA1"/>
    <property type="match status" value="1"/>
</dbReference>
<sequence>MAPTTAGAVAIYDPNGPAAVIAFLVFGGIAIALWTRYFRFGKPRPKFSLQTIFGATFMALGFICRISRRNGINAWSWLFETLFILLSPCAFLAQIYGLVPRLATYMHEEEQLLVKGRALVILFVMIDITLVIAQLAGTALTITFGKLVPIGVKLTTAALWVQLAFFALYSCMTVAFFRRLNRLDRIQGASFRWRNDPNANKLFWLIVASSVCLTIRSIYRVAEYTSGASSALAQSEPAFYILDSVPMLIVISSFLYVWPPVRLVRKDASPSTSTSPSHLPSYGDSIAMRSNT</sequence>
<dbReference type="EMBL" id="CP144531">
    <property type="protein sequence ID" value="WWC59486.1"/>
    <property type="molecule type" value="Genomic_DNA"/>
</dbReference>
<name>A0AAJ8KL04_9TREE</name>